<dbReference type="Pfam" id="PF06698">
    <property type="entry name" value="DUF1192"/>
    <property type="match status" value="1"/>
</dbReference>
<keyword evidence="2" id="KW-1185">Reference proteome</keyword>
<dbReference type="STRING" id="388408.LAX5112_03164"/>
<organism evidence="1 2">
    <name type="scientific">Roseibium alexandrii</name>
    <dbReference type="NCBI Taxonomy" id="388408"/>
    <lineage>
        <taxon>Bacteria</taxon>
        <taxon>Pseudomonadati</taxon>
        <taxon>Pseudomonadota</taxon>
        <taxon>Alphaproteobacteria</taxon>
        <taxon>Hyphomicrobiales</taxon>
        <taxon>Stappiaceae</taxon>
        <taxon>Roseibium</taxon>
    </lineage>
</organism>
<name>A0A0M7ACN1_9HYPH</name>
<sequence>MGHFDDDIPKKQEPNVVTVGEDLSRLSEDELRDRIEALTREVNRTREALEQRSTIRNAADAFFQK</sequence>
<dbReference type="InterPro" id="IPR009579">
    <property type="entry name" value="DUF1192"/>
</dbReference>
<protein>
    <submittedName>
        <fullName evidence="1">Putative small protein containing a coiled-coil domain protein</fullName>
    </submittedName>
</protein>
<reference evidence="2" key="1">
    <citation type="submission" date="2015-07" db="EMBL/GenBank/DDBJ databases">
        <authorList>
            <person name="Rodrigo-Torres Lidia"/>
            <person name="Arahal R.David."/>
        </authorList>
    </citation>
    <scope>NUCLEOTIDE SEQUENCE [LARGE SCALE GENOMIC DNA]</scope>
    <source>
        <strain evidence="2">CECT 5112</strain>
    </source>
</reference>
<evidence type="ECO:0000313" key="1">
    <source>
        <dbReference type="EMBL" id="CTQ72391.1"/>
    </source>
</evidence>
<dbReference type="AlphaFoldDB" id="A0A0M7ACN1"/>
<proteinExistence type="predicted"/>
<dbReference type="RefSeq" id="WP_008195307.1">
    <property type="nucleotide sequence ID" value="NZ_CXWD01000012.1"/>
</dbReference>
<dbReference type="Proteomes" id="UP000053235">
    <property type="component" value="Unassembled WGS sequence"/>
</dbReference>
<accession>A0A0M7ACN1</accession>
<dbReference type="EMBL" id="CXWD01000012">
    <property type="protein sequence ID" value="CTQ72391.1"/>
    <property type="molecule type" value="Genomic_DNA"/>
</dbReference>
<gene>
    <name evidence="1" type="ORF">LAX5112_03164</name>
</gene>
<evidence type="ECO:0000313" key="2">
    <source>
        <dbReference type="Proteomes" id="UP000053235"/>
    </source>
</evidence>